<dbReference type="EMBL" id="PRLM01000003">
    <property type="protein sequence ID" value="RYC74805.1"/>
    <property type="molecule type" value="Genomic_DNA"/>
</dbReference>
<dbReference type="RefSeq" id="WP_129734787.1">
    <property type="nucleotide sequence ID" value="NZ_PRLM01000003.1"/>
</dbReference>
<keyword evidence="1" id="KW-1133">Transmembrane helix</keyword>
<gene>
    <name evidence="2" type="ORF">G3RUM_00352</name>
</gene>
<keyword evidence="1" id="KW-0812">Transmembrane</keyword>
<name>A0ABY0FLS9_9BACT</name>
<feature type="transmembrane region" description="Helical" evidence="1">
    <location>
        <begin position="423"/>
        <end position="442"/>
    </location>
</feature>
<dbReference type="Proteomes" id="UP001191019">
    <property type="component" value="Unassembled WGS sequence"/>
</dbReference>
<evidence type="ECO:0008006" key="4">
    <source>
        <dbReference type="Google" id="ProtNLM"/>
    </source>
</evidence>
<evidence type="ECO:0000256" key="1">
    <source>
        <dbReference type="SAM" id="Phobius"/>
    </source>
</evidence>
<reference evidence="2 3" key="1">
    <citation type="journal article" date="2018" name="bioRxiv">
        <title>Evidence of independent acquisition and adaption of ultra-small bacteria to human hosts across the highly diverse yet reduced genomes of the phylum Saccharibacteria.</title>
        <authorList>
            <person name="McLean J.S."/>
            <person name="Bor B."/>
            <person name="To T.T."/>
            <person name="Liu Q."/>
            <person name="Kearns K.A."/>
            <person name="Solden L.M."/>
            <person name="Wrighton K.C."/>
            <person name="He X."/>
            <person name="Shi W."/>
        </authorList>
    </citation>
    <scope>NUCLEOTIDE SEQUENCE [LARGE SCALE GENOMIC DNA]</scope>
    <source>
        <strain evidence="2 3">TM7_G3_2_Rum_HOT_351B</strain>
    </source>
</reference>
<evidence type="ECO:0000313" key="3">
    <source>
        <dbReference type="Proteomes" id="UP001191019"/>
    </source>
</evidence>
<keyword evidence="3" id="KW-1185">Reference proteome</keyword>
<dbReference type="SUPFAM" id="SSF57184">
    <property type="entry name" value="Growth factor receptor domain"/>
    <property type="match status" value="1"/>
</dbReference>
<comment type="caution">
    <text evidence="2">The sequence shown here is derived from an EMBL/GenBank/DDBJ whole genome shotgun (WGS) entry which is preliminary data.</text>
</comment>
<proteinExistence type="predicted"/>
<accession>A0ABY0FLS9</accession>
<protein>
    <recommendedName>
        <fullName evidence="4">LTD domain-containing protein</fullName>
    </recommendedName>
</protein>
<evidence type="ECO:0000313" key="2">
    <source>
        <dbReference type="EMBL" id="RYC74805.1"/>
    </source>
</evidence>
<reference evidence="2 3" key="2">
    <citation type="journal article" date="2020" name="Cell Rep.">
        <title>Acquisition and Adaptation of Ultra-small Parasitic Reduced Genome Bacteria to Mammalian Hosts.</title>
        <authorList>
            <person name="McLean J.S."/>
            <person name="Bor B."/>
            <person name="Kerns K.A."/>
            <person name="Liu Q."/>
            <person name="To T.T."/>
            <person name="Solden L."/>
            <person name="Hendrickson E.L."/>
            <person name="Wrighton K."/>
            <person name="Shi W."/>
            <person name="He X."/>
        </authorList>
    </citation>
    <scope>NUCLEOTIDE SEQUENCE [LARGE SCALE GENOMIC DNA]</scope>
    <source>
        <strain evidence="2 3">TM7_G3_2_Rum_HOT_351B</strain>
    </source>
</reference>
<dbReference type="InterPro" id="IPR009030">
    <property type="entry name" value="Growth_fac_rcpt_cys_sf"/>
</dbReference>
<keyword evidence="1" id="KW-0472">Membrane</keyword>
<sequence>MKKFGIFLGVICWVVLGFWSQVDHAQAIETSEKIPEIYIKAINPGYTVDGKSNVGEMIEIARKNADAPISLAGATVGYTNSSGNYTVLVEFPEYSWMTGETLLLRLASSPDSELAAVNYMKTLAFKAALELKIGDEVVDSVCWTGKDGCYKEFRSASPTVLVRNLETGDFEHLVEYEAQYDTESYYVETVKEEDGYGKMVSQCRGLQFSEILSYYESAKTEQFIEFYNPGAEQILLDGCQLRYKNKNYALSGVVAAEGYFVYYPAGEFSLTKNPTNSNSLELIDVTGETVDALAYPNGQRKGTSYALIGYGDEGEEVWKVTYAPTPGGANNYQEFKTCEAGKVINEATGNCVKITSVAEKFCKEGYYLNVLTGRCNKVKIVAEKTCKEGYYLNPETNRCRKIKENDGADYNLTPENYEEQSSFVALYAVLGVVGVGLGYLIYEFRHEIVRLWRKVFRRVR</sequence>
<organism evidence="2 3">
    <name type="scientific">Candidatus Nanosyncoccus alces</name>
    <dbReference type="NCBI Taxonomy" id="2171997"/>
    <lineage>
        <taxon>Bacteria</taxon>
        <taxon>Candidatus Saccharimonadota</taxon>
        <taxon>Candidatus Nanosyncoccalia</taxon>
        <taxon>Candidatus Nanosyncoccales</taxon>
        <taxon>Candidatus Nanosyncoccaceae</taxon>
        <taxon>Candidatus Nanosyncoccus</taxon>
    </lineage>
</organism>